<keyword evidence="6 7" id="KW-0503">Monooxygenase</keyword>
<comment type="similarity">
    <text evidence="1 7">Belongs to the cytochrome P450 family.</text>
</comment>
<proteinExistence type="inferred from homology"/>
<keyword evidence="2 7" id="KW-0349">Heme</keyword>
<dbReference type="InterPro" id="IPR036396">
    <property type="entry name" value="Cyt_P450_sf"/>
</dbReference>
<keyword evidence="3 7" id="KW-0479">Metal-binding</keyword>
<dbReference type="PRINTS" id="PR00463">
    <property type="entry name" value="EP450I"/>
</dbReference>
<evidence type="ECO:0000313" key="9">
    <source>
        <dbReference type="Proteomes" id="UP001162891"/>
    </source>
</evidence>
<dbReference type="RefSeq" id="WP_248352728.1">
    <property type="nucleotide sequence ID" value="NZ_AP025591.1"/>
</dbReference>
<dbReference type="Proteomes" id="UP001162891">
    <property type="component" value="Chromosome"/>
</dbReference>
<evidence type="ECO:0000256" key="5">
    <source>
        <dbReference type="ARBA" id="ARBA00023004"/>
    </source>
</evidence>
<evidence type="ECO:0000256" key="4">
    <source>
        <dbReference type="ARBA" id="ARBA00023002"/>
    </source>
</evidence>
<evidence type="ECO:0000256" key="3">
    <source>
        <dbReference type="ARBA" id="ARBA00022723"/>
    </source>
</evidence>
<dbReference type="InterPro" id="IPR050196">
    <property type="entry name" value="Cytochrome_P450_Monoox"/>
</dbReference>
<dbReference type="PRINTS" id="PR00385">
    <property type="entry name" value="P450"/>
</dbReference>
<name>A0ABM7WXW8_9BACT</name>
<dbReference type="InterPro" id="IPR001128">
    <property type="entry name" value="Cyt_P450"/>
</dbReference>
<dbReference type="PROSITE" id="PS00086">
    <property type="entry name" value="CYTOCHROME_P450"/>
    <property type="match status" value="1"/>
</dbReference>
<organism evidence="8 9">
    <name type="scientific">Anaeromyxobacter oryzae</name>
    <dbReference type="NCBI Taxonomy" id="2918170"/>
    <lineage>
        <taxon>Bacteria</taxon>
        <taxon>Pseudomonadati</taxon>
        <taxon>Myxococcota</taxon>
        <taxon>Myxococcia</taxon>
        <taxon>Myxococcales</taxon>
        <taxon>Cystobacterineae</taxon>
        <taxon>Anaeromyxobacteraceae</taxon>
        <taxon>Anaeromyxobacter</taxon>
    </lineage>
</organism>
<accession>A0ABM7WXW8</accession>
<protein>
    <submittedName>
        <fullName evidence="8">Cytochrome P450</fullName>
    </submittedName>
</protein>
<evidence type="ECO:0000256" key="1">
    <source>
        <dbReference type="ARBA" id="ARBA00010617"/>
    </source>
</evidence>
<reference evidence="9" key="1">
    <citation type="journal article" date="2022" name="Int. J. Syst. Evol. Microbiol.">
        <title>Anaeromyxobacter oryzae sp. nov., Anaeromyxobacter diazotrophicus sp. nov. and Anaeromyxobacter paludicola sp. nov., isolated from paddy soils.</title>
        <authorList>
            <person name="Itoh H."/>
            <person name="Xu Z."/>
            <person name="Mise K."/>
            <person name="Masuda Y."/>
            <person name="Ushijima N."/>
            <person name="Hayakawa C."/>
            <person name="Shiratori Y."/>
            <person name="Senoo K."/>
        </authorList>
    </citation>
    <scope>NUCLEOTIDE SEQUENCE [LARGE SCALE GENOMIC DNA]</scope>
    <source>
        <strain evidence="9">Red232</strain>
    </source>
</reference>
<dbReference type="InterPro" id="IPR002401">
    <property type="entry name" value="Cyt_P450_E_grp-I"/>
</dbReference>
<dbReference type="Pfam" id="PF00067">
    <property type="entry name" value="p450"/>
    <property type="match status" value="1"/>
</dbReference>
<keyword evidence="5 7" id="KW-0408">Iron</keyword>
<sequence>MTPALPPGPRTLRPGGSWRAFGRDPLGFLERLARTYGPVAHFRIGPRHVFVLSDPDLVREVLVVSPERFRKDRGLEMARVMLGDGLLTAHGETWRRHRRLAQPAFHPDRIAGAAAVMARRAAARVARWRDGDAIDAHREMAALALEIVAEALFGADVEAEIPAIARALDDAVESFRMSRIPFAPLLDRLPVPSTVRVHRARRTLDAILYRMIAARRAAGGGGDDLLGRLLAARDAEGGGALSDLELRDEAMTIFLAGHETTGDALAWTIDLLGRNPGARARLEAEVDAVLGGRPPAPADVDRLPYARRVLTEGMRLYPPAWTLARQAIADVPLGGFVLPARATAMLPQWVIHRDPGLYPEPDRFDPDRWLPERRAGLPRLAYFPFGAGPRICIGEGFAWTEGVLALAAIASRVRLVPLAPVPPVPLPRITLRPGGGVPVRVELRRPAQPTAAPNSRPTA</sequence>
<gene>
    <name evidence="8" type="ORF">AMOR_33650</name>
</gene>
<evidence type="ECO:0000256" key="2">
    <source>
        <dbReference type="ARBA" id="ARBA00022617"/>
    </source>
</evidence>
<dbReference type="PANTHER" id="PTHR24291">
    <property type="entry name" value="CYTOCHROME P450 FAMILY 4"/>
    <property type="match status" value="1"/>
</dbReference>
<dbReference type="InterPro" id="IPR017972">
    <property type="entry name" value="Cyt_P450_CS"/>
</dbReference>
<dbReference type="Gene3D" id="1.10.630.10">
    <property type="entry name" value="Cytochrome P450"/>
    <property type="match status" value="1"/>
</dbReference>
<evidence type="ECO:0000313" key="8">
    <source>
        <dbReference type="EMBL" id="BDG04369.1"/>
    </source>
</evidence>
<dbReference type="EMBL" id="AP025591">
    <property type="protein sequence ID" value="BDG04369.1"/>
    <property type="molecule type" value="Genomic_DNA"/>
</dbReference>
<keyword evidence="4 7" id="KW-0560">Oxidoreductase</keyword>
<dbReference type="PANTHER" id="PTHR24291:SF50">
    <property type="entry name" value="BIFUNCTIONAL ALBAFLAVENONE MONOOXYGENASE_TERPENE SYNTHASE"/>
    <property type="match status" value="1"/>
</dbReference>
<keyword evidence="9" id="KW-1185">Reference proteome</keyword>
<evidence type="ECO:0000256" key="6">
    <source>
        <dbReference type="ARBA" id="ARBA00023033"/>
    </source>
</evidence>
<evidence type="ECO:0000256" key="7">
    <source>
        <dbReference type="RuleBase" id="RU000461"/>
    </source>
</evidence>
<dbReference type="SUPFAM" id="SSF48264">
    <property type="entry name" value="Cytochrome P450"/>
    <property type="match status" value="1"/>
</dbReference>